<dbReference type="Gramene" id="A02p33720.2_BraZ1">
    <property type="protein sequence ID" value="A02p33720.2_BraZ1.CDS.1"/>
    <property type="gene ID" value="A02g33720.2_BraZ1"/>
</dbReference>
<protein>
    <submittedName>
        <fullName evidence="1">Uncharacterized protein</fullName>
    </submittedName>
</protein>
<organism evidence="1 2">
    <name type="scientific">Brassica campestris</name>
    <name type="common">Field mustard</name>
    <dbReference type="NCBI Taxonomy" id="3711"/>
    <lineage>
        <taxon>Eukaryota</taxon>
        <taxon>Viridiplantae</taxon>
        <taxon>Streptophyta</taxon>
        <taxon>Embryophyta</taxon>
        <taxon>Tracheophyta</taxon>
        <taxon>Spermatophyta</taxon>
        <taxon>Magnoliopsida</taxon>
        <taxon>eudicotyledons</taxon>
        <taxon>Gunneridae</taxon>
        <taxon>Pentapetalae</taxon>
        <taxon>rosids</taxon>
        <taxon>malvids</taxon>
        <taxon>Brassicales</taxon>
        <taxon>Brassicaceae</taxon>
        <taxon>Brassiceae</taxon>
        <taxon>Brassica</taxon>
    </lineage>
</organism>
<dbReference type="Proteomes" id="UP000694005">
    <property type="component" value="Chromosome A02"/>
</dbReference>
<dbReference type="EMBL" id="LS974618">
    <property type="protein sequence ID" value="CAG7894420.1"/>
    <property type="molecule type" value="Genomic_DNA"/>
</dbReference>
<evidence type="ECO:0000313" key="2">
    <source>
        <dbReference type="Proteomes" id="UP000694005"/>
    </source>
</evidence>
<proteinExistence type="predicted"/>
<name>A0A8D9H7M8_BRACM</name>
<accession>A0A8D9H7M8</accession>
<reference evidence="1 2" key="1">
    <citation type="submission" date="2021-07" db="EMBL/GenBank/DDBJ databases">
        <authorList>
            <consortium name="Genoscope - CEA"/>
            <person name="William W."/>
        </authorList>
    </citation>
    <scope>NUCLEOTIDE SEQUENCE [LARGE SCALE GENOMIC DNA]</scope>
</reference>
<gene>
    <name evidence="1" type="ORF">BRAPAZ1V2_A02P33720.2</name>
</gene>
<dbReference type="AlphaFoldDB" id="A0A8D9H7M8"/>
<sequence length="35" mass="4091">MFLYLNFLHLVTSCCIKFLPFSQTKILQTILISLT</sequence>
<evidence type="ECO:0000313" key="1">
    <source>
        <dbReference type="EMBL" id="CAG7894420.1"/>
    </source>
</evidence>